<evidence type="ECO:0000259" key="1">
    <source>
        <dbReference type="Pfam" id="PF00561"/>
    </source>
</evidence>
<reference evidence="2 3" key="1">
    <citation type="submission" date="2017-10" db="EMBL/GenBank/DDBJ databases">
        <title>Two draft genome sequences of Pusillimonas sp. strains isolated from a nitrate- and radionuclide-contaminated groundwater in Russia.</title>
        <authorList>
            <person name="Grouzdev D.S."/>
            <person name="Tourova T.P."/>
            <person name="Goeva M.A."/>
            <person name="Babich T.L."/>
            <person name="Sokolova D.S."/>
            <person name="Abdullin R."/>
            <person name="Poltaraus A.B."/>
            <person name="Toshchakov S.V."/>
            <person name="Nazina T.N."/>
        </authorList>
    </citation>
    <scope>NUCLEOTIDE SEQUENCE [LARGE SCALE GENOMIC DNA]</scope>
    <source>
        <strain evidence="2 3">JR1/69-2-13</strain>
    </source>
</reference>
<evidence type="ECO:0000313" key="2">
    <source>
        <dbReference type="EMBL" id="PLC54676.1"/>
    </source>
</evidence>
<dbReference type="Gene3D" id="3.40.50.1820">
    <property type="entry name" value="alpha/beta hydrolase"/>
    <property type="match status" value="1"/>
</dbReference>
<dbReference type="InterPro" id="IPR000073">
    <property type="entry name" value="AB_hydrolase_1"/>
</dbReference>
<dbReference type="Proteomes" id="UP000234328">
    <property type="component" value="Unassembled WGS sequence"/>
</dbReference>
<dbReference type="PRINTS" id="PR00111">
    <property type="entry name" value="ABHYDROLASE"/>
</dbReference>
<organism evidence="2 3">
    <name type="scientific">Pollutimonas nitritireducens</name>
    <dbReference type="NCBI Taxonomy" id="2045209"/>
    <lineage>
        <taxon>Bacteria</taxon>
        <taxon>Pseudomonadati</taxon>
        <taxon>Pseudomonadota</taxon>
        <taxon>Betaproteobacteria</taxon>
        <taxon>Burkholderiales</taxon>
        <taxon>Alcaligenaceae</taxon>
        <taxon>Pollutimonas</taxon>
    </lineage>
</organism>
<dbReference type="SUPFAM" id="SSF53474">
    <property type="entry name" value="alpha/beta-Hydrolases"/>
    <property type="match status" value="1"/>
</dbReference>
<evidence type="ECO:0000313" key="3">
    <source>
        <dbReference type="Proteomes" id="UP000234328"/>
    </source>
</evidence>
<name>A0A2N4UI28_9BURK</name>
<keyword evidence="3" id="KW-1185">Reference proteome</keyword>
<dbReference type="InterPro" id="IPR029058">
    <property type="entry name" value="AB_hydrolase_fold"/>
</dbReference>
<sequence>MSTDFIVSDIERLDAASSKVQTAGGPGAKMIWRRWGAGPALVLLHGGAGSWMHWIRNIEALARTRTVWAPDLPGFGDSDAPDGRLDADTLAPYVLDGIKQILGQQRFDLVGFSFGGLVSALIAAERPAGLERLVLISVAGLGLVTQPPQLKSMRGAQNADEREEVFRSNLNALMLFDKARVDDLAIAVQERSAPRDRAKGRTLVLTDIMLGLSAQWPCPVYGVWARQDALYRDQLDSLMRVTDTLGLRERVILDDAGHWVQYECAEEVNDLLVRFLNEPVAQEQGRVTNAE</sequence>
<dbReference type="RefSeq" id="WP_102069446.1">
    <property type="nucleotide sequence ID" value="NZ_PDNV01000004.1"/>
</dbReference>
<dbReference type="AlphaFoldDB" id="A0A2N4UI28"/>
<accession>A0A2N4UI28</accession>
<proteinExistence type="predicted"/>
<keyword evidence="2" id="KW-0378">Hydrolase</keyword>
<feature type="domain" description="AB hydrolase-1" evidence="1">
    <location>
        <begin position="39"/>
        <end position="171"/>
    </location>
</feature>
<dbReference type="GO" id="GO:0016787">
    <property type="term" value="F:hydrolase activity"/>
    <property type="evidence" value="ECO:0007669"/>
    <property type="project" value="UniProtKB-KW"/>
</dbReference>
<dbReference type="EMBL" id="PDNV01000004">
    <property type="protein sequence ID" value="PLC54676.1"/>
    <property type="molecule type" value="Genomic_DNA"/>
</dbReference>
<dbReference type="PANTHER" id="PTHR46438">
    <property type="entry name" value="ALPHA/BETA-HYDROLASES SUPERFAMILY PROTEIN"/>
    <property type="match status" value="1"/>
</dbReference>
<comment type="caution">
    <text evidence="2">The sequence shown here is derived from an EMBL/GenBank/DDBJ whole genome shotgun (WGS) entry which is preliminary data.</text>
</comment>
<gene>
    <name evidence="2" type="ORF">CR155_07970</name>
</gene>
<protein>
    <submittedName>
        <fullName evidence="2">Alpha/beta hydrolase</fullName>
    </submittedName>
</protein>
<dbReference type="OrthoDB" id="5521505at2"/>
<dbReference type="Pfam" id="PF00561">
    <property type="entry name" value="Abhydrolase_1"/>
    <property type="match status" value="1"/>
</dbReference>